<dbReference type="AlphaFoldDB" id="H2YMX4"/>
<dbReference type="PANTHER" id="PTHR43201">
    <property type="entry name" value="ACYL-COA SYNTHETASE"/>
    <property type="match status" value="1"/>
</dbReference>
<dbReference type="Proteomes" id="UP000007875">
    <property type="component" value="Unassembled WGS sequence"/>
</dbReference>
<evidence type="ECO:0000256" key="2">
    <source>
        <dbReference type="ARBA" id="ARBA00023098"/>
    </source>
</evidence>
<dbReference type="PROSITE" id="PS00455">
    <property type="entry name" value="AMP_BINDING"/>
    <property type="match status" value="1"/>
</dbReference>
<dbReference type="InParanoid" id="H2YMX4"/>
<dbReference type="InterPro" id="IPR042099">
    <property type="entry name" value="ANL_N_sf"/>
</dbReference>
<dbReference type="InterPro" id="IPR000873">
    <property type="entry name" value="AMP-dep_synth/lig_dom"/>
</dbReference>
<evidence type="ECO:0000259" key="4">
    <source>
        <dbReference type="Pfam" id="PF13193"/>
    </source>
</evidence>
<evidence type="ECO:0000313" key="5">
    <source>
        <dbReference type="Ensembl" id="ENSCSAVP00000006676.1"/>
    </source>
</evidence>
<dbReference type="GO" id="GO:0006631">
    <property type="term" value="P:fatty acid metabolic process"/>
    <property type="evidence" value="ECO:0007669"/>
    <property type="project" value="TreeGrafter"/>
</dbReference>
<evidence type="ECO:0000259" key="3">
    <source>
        <dbReference type="Pfam" id="PF00501"/>
    </source>
</evidence>
<reference evidence="6" key="1">
    <citation type="submission" date="2003-08" db="EMBL/GenBank/DDBJ databases">
        <authorList>
            <person name="Birren B."/>
            <person name="Nusbaum C."/>
            <person name="Abebe A."/>
            <person name="Abouelleil A."/>
            <person name="Adekoya E."/>
            <person name="Ait-zahra M."/>
            <person name="Allen N."/>
            <person name="Allen T."/>
            <person name="An P."/>
            <person name="Anderson M."/>
            <person name="Anderson S."/>
            <person name="Arachchi H."/>
            <person name="Armbruster J."/>
            <person name="Bachantsang P."/>
            <person name="Baldwin J."/>
            <person name="Barry A."/>
            <person name="Bayul T."/>
            <person name="Blitshsteyn B."/>
            <person name="Bloom T."/>
            <person name="Blye J."/>
            <person name="Boguslavskiy L."/>
            <person name="Borowsky M."/>
            <person name="Boukhgalter B."/>
            <person name="Brunache A."/>
            <person name="Butler J."/>
            <person name="Calixte N."/>
            <person name="Calvo S."/>
            <person name="Camarata J."/>
            <person name="Campo K."/>
            <person name="Chang J."/>
            <person name="Cheshatsang Y."/>
            <person name="Citroen M."/>
            <person name="Collymore A."/>
            <person name="Considine T."/>
            <person name="Cook A."/>
            <person name="Cooke P."/>
            <person name="Corum B."/>
            <person name="Cuomo C."/>
            <person name="David R."/>
            <person name="Dawoe T."/>
            <person name="Degray S."/>
            <person name="Dodge S."/>
            <person name="Dooley K."/>
            <person name="Dorje P."/>
            <person name="Dorjee K."/>
            <person name="Dorris L."/>
            <person name="Duffey N."/>
            <person name="Dupes A."/>
            <person name="Elkins T."/>
            <person name="Engels R."/>
            <person name="Erickson J."/>
            <person name="Farina A."/>
            <person name="Faro S."/>
            <person name="Ferreira P."/>
            <person name="Fischer H."/>
            <person name="Fitzgerald M."/>
            <person name="Foley K."/>
            <person name="Gage D."/>
            <person name="Galagan J."/>
            <person name="Gearin G."/>
            <person name="Gnerre S."/>
            <person name="Gnirke A."/>
            <person name="Goyette A."/>
            <person name="Graham J."/>
            <person name="Grandbois E."/>
            <person name="Gyaltsen K."/>
            <person name="Hafez N."/>
            <person name="Hagopian D."/>
            <person name="Hagos B."/>
            <person name="Hall J."/>
            <person name="Hatcher B."/>
            <person name="Heller A."/>
            <person name="Higgins H."/>
            <person name="Honan T."/>
            <person name="Horn A."/>
            <person name="Houde N."/>
            <person name="Hughes L."/>
            <person name="Hulme W."/>
            <person name="Husby E."/>
            <person name="Iliev I."/>
            <person name="Jaffe D."/>
            <person name="Jones C."/>
            <person name="Kamal M."/>
            <person name="Kamat A."/>
            <person name="Kamvysselis M."/>
            <person name="Karlsson E."/>
            <person name="Kells C."/>
            <person name="Kieu A."/>
            <person name="Kisner P."/>
            <person name="Kodira C."/>
            <person name="Kulbokas E."/>
            <person name="Labutti K."/>
            <person name="Lama D."/>
            <person name="Landers T."/>
            <person name="Leger J."/>
            <person name="Levine S."/>
            <person name="Lewis D."/>
            <person name="Lewis T."/>
            <person name="Lindblad-toh K."/>
            <person name="Liu X."/>
            <person name="Lokyitsang T."/>
            <person name="Lokyitsang Y."/>
            <person name="Lucien O."/>
            <person name="Lui A."/>
            <person name="Ma L.J."/>
            <person name="Mabbitt R."/>
            <person name="Macdonald J."/>
            <person name="Maclean C."/>
            <person name="Major J."/>
            <person name="Manning J."/>
            <person name="Marabella R."/>
            <person name="Maru K."/>
            <person name="Matthews C."/>
            <person name="Mauceli E."/>
            <person name="Mccarthy M."/>
            <person name="Mcdonough S."/>
            <person name="Mcghee T."/>
            <person name="Meldrim J."/>
            <person name="Meneus L."/>
            <person name="Mesirov J."/>
            <person name="Mihalev A."/>
            <person name="Mihova T."/>
            <person name="Mikkelsen T."/>
            <person name="Mlenga V."/>
            <person name="Moru K."/>
            <person name="Mozes J."/>
            <person name="Mulrain L."/>
            <person name="Munson G."/>
            <person name="Naylor J."/>
            <person name="Newes C."/>
            <person name="Nguyen C."/>
            <person name="Nguyen N."/>
            <person name="Nguyen T."/>
            <person name="Nicol R."/>
            <person name="Nielsen C."/>
            <person name="Nizzari M."/>
            <person name="Norbu C."/>
            <person name="Norbu N."/>
            <person name="O'donnell P."/>
            <person name="Okoawo O."/>
            <person name="O'leary S."/>
            <person name="Omotosho B."/>
            <person name="O'neill K."/>
            <person name="Osman S."/>
            <person name="Parker S."/>
            <person name="Perrin D."/>
            <person name="Phunkhang P."/>
            <person name="Piqani B."/>
            <person name="Purcell S."/>
            <person name="Rachupka T."/>
            <person name="Ramasamy U."/>
            <person name="Rameau R."/>
            <person name="Ray V."/>
            <person name="Raymond C."/>
            <person name="Retta R."/>
            <person name="Richardson S."/>
            <person name="Rise C."/>
            <person name="Rodriguez J."/>
            <person name="Rogers J."/>
            <person name="Rogov P."/>
            <person name="Rutman M."/>
            <person name="Schupbach R."/>
            <person name="Seaman C."/>
            <person name="Settipalli S."/>
            <person name="Sharpe T."/>
            <person name="Sheridan J."/>
            <person name="Sherpa N."/>
            <person name="Shi J."/>
            <person name="Smirnov S."/>
            <person name="Smith C."/>
            <person name="Sougnez C."/>
            <person name="Spencer B."/>
            <person name="Stalker J."/>
            <person name="Stange-thomann N."/>
            <person name="Stavropoulos S."/>
            <person name="Stetson K."/>
            <person name="Stone C."/>
            <person name="Stone S."/>
            <person name="Stubbs M."/>
            <person name="Talamas J."/>
            <person name="Tchuinga P."/>
            <person name="Tenzing P."/>
            <person name="Tesfaye S."/>
            <person name="Theodore J."/>
            <person name="Thoulutsang Y."/>
            <person name="Topham K."/>
            <person name="Towey S."/>
            <person name="Tsamla T."/>
            <person name="Tsomo N."/>
            <person name="Vallee D."/>
            <person name="Vassiliev H."/>
            <person name="Venkataraman V."/>
            <person name="Vinson J."/>
            <person name="Vo A."/>
            <person name="Wade C."/>
            <person name="Wang S."/>
            <person name="Wangchuk T."/>
            <person name="Wangdi T."/>
            <person name="Whittaker C."/>
            <person name="Wilkinson J."/>
            <person name="Wu Y."/>
            <person name="Wyman D."/>
            <person name="Yadav S."/>
            <person name="Yang S."/>
            <person name="Yang X."/>
            <person name="Yeager S."/>
            <person name="Yee E."/>
            <person name="Young G."/>
            <person name="Zainoun J."/>
            <person name="Zembeck L."/>
            <person name="Zimmer A."/>
            <person name="Zody M."/>
            <person name="Lander E."/>
        </authorList>
    </citation>
    <scope>NUCLEOTIDE SEQUENCE [LARGE SCALE GENOMIC DNA]</scope>
</reference>
<keyword evidence="2" id="KW-0443">Lipid metabolism</keyword>
<dbReference type="GeneTree" id="ENSGT00940000157000"/>
<proteinExistence type="inferred from homology"/>
<organism evidence="5 6">
    <name type="scientific">Ciona savignyi</name>
    <name type="common">Pacific transparent sea squirt</name>
    <dbReference type="NCBI Taxonomy" id="51511"/>
    <lineage>
        <taxon>Eukaryota</taxon>
        <taxon>Metazoa</taxon>
        <taxon>Chordata</taxon>
        <taxon>Tunicata</taxon>
        <taxon>Ascidiacea</taxon>
        <taxon>Phlebobranchia</taxon>
        <taxon>Cionidae</taxon>
        <taxon>Ciona</taxon>
    </lineage>
</organism>
<feature type="domain" description="AMP-binding enzyme C-terminal" evidence="4">
    <location>
        <begin position="454"/>
        <end position="499"/>
    </location>
</feature>
<keyword evidence="6" id="KW-1185">Reference proteome</keyword>
<feature type="domain" description="AMP-dependent synthetase/ligase" evidence="3">
    <location>
        <begin position="64"/>
        <end position="403"/>
    </location>
</feature>
<dbReference type="PANTHER" id="PTHR43201:SF8">
    <property type="entry name" value="ACYL-COA SYNTHETASE FAMILY MEMBER 3"/>
    <property type="match status" value="1"/>
</dbReference>
<reference evidence="5" key="3">
    <citation type="submission" date="2025-09" db="UniProtKB">
        <authorList>
            <consortium name="Ensembl"/>
        </authorList>
    </citation>
    <scope>IDENTIFICATION</scope>
</reference>
<evidence type="ECO:0000313" key="6">
    <source>
        <dbReference type="Proteomes" id="UP000007875"/>
    </source>
</evidence>
<dbReference type="Ensembl" id="ENSCSAVT00000006762.1">
    <property type="protein sequence ID" value="ENSCSAVP00000006676.1"/>
    <property type="gene ID" value="ENSCSAVG00000004001.1"/>
</dbReference>
<dbReference type="GO" id="GO:0031956">
    <property type="term" value="F:medium-chain fatty acid-CoA ligase activity"/>
    <property type="evidence" value="ECO:0007669"/>
    <property type="project" value="TreeGrafter"/>
</dbReference>
<dbReference type="InterPro" id="IPR025110">
    <property type="entry name" value="AMP-bd_C"/>
</dbReference>
<dbReference type="InterPro" id="IPR020845">
    <property type="entry name" value="AMP-binding_CS"/>
</dbReference>
<dbReference type="Pfam" id="PF00501">
    <property type="entry name" value="AMP-binding"/>
    <property type="match status" value="1"/>
</dbReference>
<evidence type="ECO:0008006" key="7">
    <source>
        <dbReference type="Google" id="ProtNLM"/>
    </source>
</evidence>
<protein>
    <recommendedName>
        <fullName evidence="7">AMP-dependent synthetase/ligase domain-containing protein</fullName>
    </recommendedName>
</protein>
<dbReference type="Gene3D" id="3.30.300.30">
    <property type="match status" value="1"/>
</dbReference>
<dbReference type="FunCoup" id="H2YMX4">
    <property type="interactions" value="59"/>
</dbReference>
<dbReference type="Pfam" id="PF13193">
    <property type="entry name" value="AMP-binding_C"/>
    <property type="match status" value="1"/>
</dbReference>
<dbReference type="SUPFAM" id="SSF56801">
    <property type="entry name" value="Acetyl-CoA synthetase-like"/>
    <property type="match status" value="1"/>
</dbReference>
<sequence>RTPSNSLQRVVNFSHASILRQELQDEFGSHSLQKLTANSAYLKGMNLEQKVHNILLENKTSKLQGERVCILTPNDNRFISCLHAAWLCGAIAVPLSPKHQSTELEYVVKNSRAKVVISTPEFFTVVEKMQKNIDFDHVKVDDLNENPMNSNDTSETFPFLPIEHDNKPSLILYTSGTTGSPKGVLFNHSNLKVQTQSLIKSWEISPSDVLLHVLPLHHIHGLVNGLLTPLSIGAKVVMDPSFHARKVWSHLLDENSTSKSRVNVFMAVPTIYTKLIQYFDKHNMCPEDTRRKCKDIRLMVSGSAALPLPVLEKWKEITGHMLLERYGMTEFGMGITNSYRGIRVPGSVGLPFPHVQAKIAASDEHGNPHYSRYYTYQQIKETLGISHEAGELLMKSAMFQCYWDNVKATEETFVDGWFKTGDTGVFENGAFRIVGRTSVDIIKSGGYKLSALDIERDLLEHSDITEVSVIGVPDDVWGQKVTAIIALKETSRLNKTELLEW</sequence>
<dbReference type="InterPro" id="IPR045851">
    <property type="entry name" value="AMP-bd_C_sf"/>
</dbReference>
<accession>H2YMX4</accession>
<dbReference type="Gene3D" id="3.40.50.12780">
    <property type="entry name" value="N-terminal domain of ligase-like"/>
    <property type="match status" value="1"/>
</dbReference>
<dbReference type="STRING" id="51511.ENSCSAVP00000006676"/>
<comment type="similarity">
    <text evidence="1">Belongs to the ATP-dependent AMP-binding enzyme family.</text>
</comment>
<reference evidence="5" key="2">
    <citation type="submission" date="2025-08" db="UniProtKB">
        <authorList>
            <consortium name="Ensembl"/>
        </authorList>
    </citation>
    <scope>IDENTIFICATION</scope>
</reference>
<name>H2YMX4_CIOSA</name>
<evidence type="ECO:0000256" key="1">
    <source>
        <dbReference type="ARBA" id="ARBA00006432"/>
    </source>
</evidence>
<dbReference type="eggNOG" id="KOG1176">
    <property type="taxonomic scope" value="Eukaryota"/>
</dbReference>